<evidence type="ECO:0000313" key="2">
    <source>
        <dbReference type="EMBL" id="KAF7834496.1"/>
    </source>
</evidence>
<evidence type="ECO:0000313" key="3">
    <source>
        <dbReference type="Proteomes" id="UP000634136"/>
    </source>
</evidence>
<dbReference type="Proteomes" id="UP000634136">
    <property type="component" value="Unassembled WGS sequence"/>
</dbReference>
<protein>
    <submittedName>
        <fullName evidence="2">Uncharacterized protein</fullName>
    </submittedName>
</protein>
<keyword evidence="3" id="KW-1185">Reference proteome</keyword>
<dbReference type="EMBL" id="JAAIUW010000004">
    <property type="protein sequence ID" value="KAF7834496.1"/>
    <property type="molecule type" value="Genomic_DNA"/>
</dbReference>
<reference evidence="2" key="1">
    <citation type="submission" date="2020-09" db="EMBL/GenBank/DDBJ databases">
        <title>Genome-Enabled Discovery of Anthraquinone Biosynthesis in Senna tora.</title>
        <authorList>
            <person name="Kang S.-H."/>
            <person name="Pandey R.P."/>
            <person name="Lee C.-M."/>
            <person name="Sim J.-S."/>
            <person name="Jeong J.-T."/>
            <person name="Choi B.-S."/>
            <person name="Jung M."/>
            <person name="Ginzburg D."/>
            <person name="Zhao K."/>
            <person name="Won S.Y."/>
            <person name="Oh T.-J."/>
            <person name="Yu Y."/>
            <person name="Kim N.-H."/>
            <person name="Lee O.R."/>
            <person name="Lee T.-H."/>
            <person name="Bashyal P."/>
            <person name="Kim T.-S."/>
            <person name="Lee W.-H."/>
            <person name="Kawkins C."/>
            <person name="Kim C.-K."/>
            <person name="Kim J.S."/>
            <person name="Ahn B.O."/>
            <person name="Rhee S.Y."/>
            <person name="Sohng J.K."/>
        </authorList>
    </citation>
    <scope>NUCLEOTIDE SEQUENCE</scope>
    <source>
        <tissue evidence="2">Leaf</tissue>
    </source>
</reference>
<dbReference type="AlphaFoldDB" id="A0A835CA17"/>
<comment type="caution">
    <text evidence="2">The sequence shown here is derived from an EMBL/GenBank/DDBJ whole genome shotgun (WGS) entry which is preliminary data.</text>
</comment>
<organism evidence="2 3">
    <name type="scientific">Senna tora</name>
    <dbReference type="NCBI Taxonomy" id="362788"/>
    <lineage>
        <taxon>Eukaryota</taxon>
        <taxon>Viridiplantae</taxon>
        <taxon>Streptophyta</taxon>
        <taxon>Embryophyta</taxon>
        <taxon>Tracheophyta</taxon>
        <taxon>Spermatophyta</taxon>
        <taxon>Magnoliopsida</taxon>
        <taxon>eudicotyledons</taxon>
        <taxon>Gunneridae</taxon>
        <taxon>Pentapetalae</taxon>
        <taxon>rosids</taxon>
        <taxon>fabids</taxon>
        <taxon>Fabales</taxon>
        <taxon>Fabaceae</taxon>
        <taxon>Caesalpinioideae</taxon>
        <taxon>Cassia clade</taxon>
        <taxon>Senna</taxon>
    </lineage>
</organism>
<feature type="region of interest" description="Disordered" evidence="1">
    <location>
        <begin position="1"/>
        <end position="24"/>
    </location>
</feature>
<gene>
    <name evidence="2" type="ORF">G2W53_009355</name>
</gene>
<name>A0A835CA17_9FABA</name>
<proteinExistence type="predicted"/>
<evidence type="ECO:0000256" key="1">
    <source>
        <dbReference type="SAM" id="MobiDB-lite"/>
    </source>
</evidence>
<sequence>MELEIEGQCAYQRGGGEPSVPVRD</sequence>
<accession>A0A835CA17</accession>